<evidence type="ECO:0000313" key="2">
    <source>
        <dbReference type="EMBL" id="SVA44911.1"/>
    </source>
</evidence>
<dbReference type="AlphaFoldDB" id="A0A381VXT5"/>
<protein>
    <submittedName>
        <fullName evidence="2">Uncharacterized protein</fullName>
    </submittedName>
</protein>
<feature type="transmembrane region" description="Helical" evidence="1">
    <location>
        <begin position="49"/>
        <end position="70"/>
    </location>
</feature>
<evidence type="ECO:0000256" key="1">
    <source>
        <dbReference type="SAM" id="Phobius"/>
    </source>
</evidence>
<keyword evidence="1" id="KW-0812">Transmembrane</keyword>
<keyword evidence="1" id="KW-1133">Transmembrane helix</keyword>
<feature type="transmembrane region" description="Helical" evidence="1">
    <location>
        <begin position="104"/>
        <end position="123"/>
    </location>
</feature>
<keyword evidence="1" id="KW-0472">Membrane</keyword>
<proteinExistence type="predicted"/>
<feature type="transmembrane region" description="Helical" evidence="1">
    <location>
        <begin position="77"/>
        <end position="98"/>
    </location>
</feature>
<sequence length="130" mass="14258">MKTIFKNILVVLGGCLFGMAVNMGLIITGNQLIPFADGLNPMDATMWEIKYFLFPFLAHAIGTLSGAFIAARFAASYHMILAICIGIFFLLGGISMVFIMPAPVWFIVADLSLAYIPMGWFGWKLSGQKQ</sequence>
<dbReference type="EMBL" id="UINC01010062">
    <property type="protein sequence ID" value="SVA44911.1"/>
    <property type="molecule type" value="Genomic_DNA"/>
</dbReference>
<reference evidence="2" key="1">
    <citation type="submission" date="2018-05" db="EMBL/GenBank/DDBJ databases">
        <authorList>
            <person name="Lanie J.A."/>
            <person name="Ng W.-L."/>
            <person name="Kazmierczak K.M."/>
            <person name="Andrzejewski T.M."/>
            <person name="Davidsen T.M."/>
            <person name="Wayne K.J."/>
            <person name="Tettelin H."/>
            <person name="Glass J.I."/>
            <person name="Rusch D."/>
            <person name="Podicherti R."/>
            <person name="Tsui H.-C.T."/>
            <person name="Winkler M.E."/>
        </authorList>
    </citation>
    <scope>NUCLEOTIDE SEQUENCE</scope>
</reference>
<feature type="transmembrane region" description="Helical" evidence="1">
    <location>
        <begin position="7"/>
        <end position="29"/>
    </location>
</feature>
<accession>A0A381VXT5</accession>
<organism evidence="2">
    <name type="scientific">marine metagenome</name>
    <dbReference type="NCBI Taxonomy" id="408172"/>
    <lineage>
        <taxon>unclassified sequences</taxon>
        <taxon>metagenomes</taxon>
        <taxon>ecological metagenomes</taxon>
    </lineage>
</organism>
<gene>
    <name evidence="2" type="ORF">METZ01_LOCUS97765</name>
</gene>
<name>A0A381VXT5_9ZZZZ</name>